<keyword evidence="1" id="KW-0175">Coiled coil</keyword>
<dbReference type="GO" id="GO:0003677">
    <property type="term" value="F:DNA binding"/>
    <property type="evidence" value="ECO:0007669"/>
    <property type="project" value="InterPro"/>
</dbReference>
<feature type="coiled-coil region" evidence="1">
    <location>
        <begin position="70"/>
        <end position="97"/>
    </location>
</feature>
<dbReference type="SUPFAM" id="SSF47413">
    <property type="entry name" value="lambda repressor-like DNA-binding domains"/>
    <property type="match status" value="1"/>
</dbReference>
<sequence length="121" mass="14089">MEDSIGNYIRRYLRNNGISNTEAGDSIGLSESAFEKVLMKDDIHINRLLKLSSYLDKNLLEYYYEKDPLVRFKKNEVADLLQKIEFLENSLQQQAKAIIDKDKIIEFQDKLISELEGKLNS</sequence>
<organism evidence="2 3">
    <name type="scientific">Sphingobacterium yanglingense</name>
    <dbReference type="NCBI Taxonomy" id="1437280"/>
    <lineage>
        <taxon>Bacteria</taxon>
        <taxon>Pseudomonadati</taxon>
        <taxon>Bacteroidota</taxon>
        <taxon>Sphingobacteriia</taxon>
        <taxon>Sphingobacteriales</taxon>
        <taxon>Sphingobacteriaceae</taxon>
        <taxon>Sphingobacterium</taxon>
    </lineage>
</organism>
<dbReference type="RefSeq" id="WP_133586144.1">
    <property type="nucleotide sequence ID" value="NZ_SNYV01000017.1"/>
</dbReference>
<accession>A0A4R6W8M4</accession>
<dbReference type="OrthoDB" id="707889at2"/>
<name>A0A4R6W8M4_9SPHI</name>
<gene>
    <name evidence="2" type="ORF">CLV99_3987</name>
</gene>
<reference evidence="2 3" key="1">
    <citation type="submission" date="2019-03" db="EMBL/GenBank/DDBJ databases">
        <title>Genomic Encyclopedia of Archaeal and Bacterial Type Strains, Phase II (KMG-II): from individual species to whole genera.</title>
        <authorList>
            <person name="Goeker M."/>
        </authorList>
    </citation>
    <scope>NUCLEOTIDE SEQUENCE [LARGE SCALE GENOMIC DNA]</scope>
    <source>
        <strain evidence="2 3">DSM 28353</strain>
    </source>
</reference>
<proteinExistence type="predicted"/>
<evidence type="ECO:0000313" key="3">
    <source>
        <dbReference type="Proteomes" id="UP000295292"/>
    </source>
</evidence>
<dbReference type="InterPro" id="IPR010982">
    <property type="entry name" value="Lambda_DNA-bd_dom_sf"/>
</dbReference>
<dbReference type="Proteomes" id="UP000295292">
    <property type="component" value="Unassembled WGS sequence"/>
</dbReference>
<dbReference type="EMBL" id="SNYV01000017">
    <property type="protein sequence ID" value="TDQ75382.1"/>
    <property type="molecule type" value="Genomic_DNA"/>
</dbReference>
<evidence type="ECO:0008006" key="4">
    <source>
        <dbReference type="Google" id="ProtNLM"/>
    </source>
</evidence>
<evidence type="ECO:0000256" key="1">
    <source>
        <dbReference type="SAM" id="Coils"/>
    </source>
</evidence>
<keyword evidence="3" id="KW-1185">Reference proteome</keyword>
<protein>
    <recommendedName>
        <fullName evidence="4">HTH cro/C1-type domain-containing protein</fullName>
    </recommendedName>
</protein>
<comment type="caution">
    <text evidence="2">The sequence shown here is derived from an EMBL/GenBank/DDBJ whole genome shotgun (WGS) entry which is preliminary data.</text>
</comment>
<evidence type="ECO:0000313" key="2">
    <source>
        <dbReference type="EMBL" id="TDQ75382.1"/>
    </source>
</evidence>
<dbReference type="AlphaFoldDB" id="A0A4R6W8M4"/>